<protein>
    <submittedName>
        <fullName evidence="1">Polyketide cyclase</fullName>
    </submittedName>
</protein>
<dbReference type="InterPro" id="IPR032710">
    <property type="entry name" value="NTF2-like_dom_sf"/>
</dbReference>
<name>A0A2N6JYH5_FISMU</name>
<dbReference type="PANTHER" id="PTHR38436">
    <property type="entry name" value="POLYKETIDE CYCLASE SNOAL-LIKE DOMAIN"/>
    <property type="match status" value="1"/>
</dbReference>
<dbReference type="Gene3D" id="3.10.450.50">
    <property type="match status" value="1"/>
</dbReference>
<dbReference type="EMBL" id="NRQW01000488">
    <property type="protein sequence ID" value="PLZ85992.1"/>
    <property type="molecule type" value="Genomic_DNA"/>
</dbReference>
<keyword evidence="2" id="KW-1185">Reference proteome</keyword>
<dbReference type="AlphaFoldDB" id="A0A2N6JYH5"/>
<dbReference type="GO" id="GO:0030638">
    <property type="term" value="P:polyketide metabolic process"/>
    <property type="evidence" value="ECO:0007669"/>
    <property type="project" value="InterPro"/>
</dbReference>
<reference evidence="1 2" key="1">
    <citation type="submission" date="2017-08" db="EMBL/GenBank/DDBJ databases">
        <title>Genomes of Fischerella (Mastigocladus) sp. strains.</title>
        <authorList>
            <person name="Miller S.R."/>
        </authorList>
    </citation>
    <scope>NUCLEOTIDE SEQUENCE [LARGE SCALE GENOMIC DNA]</scope>
    <source>
        <strain evidence="1 2">CCMEE 5323</strain>
    </source>
</reference>
<dbReference type="PANTHER" id="PTHR38436:SF1">
    <property type="entry name" value="ESTER CYCLASE"/>
    <property type="match status" value="1"/>
</dbReference>
<sequence length="136" mass="15150">MRTPKQVISAFVDALNTHDADAAAALYHEDAVNIQMAIGTPLEGKSAIHADLINFFRSTPDTYTHIENLFEDGDWAILEWSGGGTFIGNEAESSAPGRKYTLRGCGFFHVVDGKIRFQRGYWDKLTWFKQVGLPID</sequence>
<dbReference type="SUPFAM" id="SSF54427">
    <property type="entry name" value="NTF2-like"/>
    <property type="match status" value="1"/>
</dbReference>
<comment type="caution">
    <text evidence="1">The sequence shown here is derived from an EMBL/GenBank/DDBJ whole genome shotgun (WGS) entry which is preliminary data.</text>
</comment>
<accession>A0A2N6JYH5</accession>
<organism evidence="1 2">
    <name type="scientific">Fischerella muscicola CCMEE 5323</name>
    <dbReference type="NCBI Taxonomy" id="2019572"/>
    <lineage>
        <taxon>Bacteria</taxon>
        <taxon>Bacillati</taxon>
        <taxon>Cyanobacteriota</taxon>
        <taxon>Cyanophyceae</taxon>
        <taxon>Nostocales</taxon>
        <taxon>Hapalosiphonaceae</taxon>
        <taxon>Fischerella</taxon>
    </lineage>
</organism>
<dbReference type="RefSeq" id="WP_016870432.1">
    <property type="nucleotide sequence ID" value="NZ_CAWNVR010000610.1"/>
</dbReference>
<evidence type="ECO:0000313" key="1">
    <source>
        <dbReference type="EMBL" id="PLZ85992.1"/>
    </source>
</evidence>
<dbReference type="InterPro" id="IPR009959">
    <property type="entry name" value="Cyclase_SnoaL-like"/>
</dbReference>
<evidence type="ECO:0000313" key="2">
    <source>
        <dbReference type="Proteomes" id="UP000235036"/>
    </source>
</evidence>
<dbReference type="Proteomes" id="UP000235036">
    <property type="component" value="Unassembled WGS sequence"/>
</dbReference>
<proteinExistence type="predicted"/>
<dbReference type="Pfam" id="PF07366">
    <property type="entry name" value="SnoaL"/>
    <property type="match status" value="1"/>
</dbReference>
<gene>
    <name evidence="1" type="ORF">CEN44_21060</name>
</gene>